<evidence type="ECO:0000256" key="3">
    <source>
        <dbReference type="ARBA" id="ARBA00041148"/>
    </source>
</evidence>
<dbReference type="PANTHER" id="PTHR33231:SF1">
    <property type="entry name" value="30S RIBOSOMAL PROTEIN"/>
    <property type="match status" value="1"/>
</dbReference>
<dbReference type="CDD" id="cd00552">
    <property type="entry name" value="RaiA"/>
    <property type="match status" value="1"/>
</dbReference>
<dbReference type="NCBIfam" id="TIGR00741">
    <property type="entry name" value="yfiA"/>
    <property type="match status" value="1"/>
</dbReference>
<gene>
    <name evidence="4" type="primary">raiA</name>
    <name evidence="4" type="ORF">F9K24_02850</name>
</gene>
<dbReference type="SUPFAM" id="SSF69754">
    <property type="entry name" value="Ribosome binding protein Y (YfiA homologue)"/>
    <property type="match status" value="1"/>
</dbReference>
<dbReference type="InterPro" id="IPR050574">
    <property type="entry name" value="HPF/YfiA_ribosome-assoc"/>
</dbReference>
<evidence type="ECO:0000256" key="2">
    <source>
        <dbReference type="ARBA" id="ARBA00038695"/>
    </source>
</evidence>
<evidence type="ECO:0000313" key="4">
    <source>
        <dbReference type="EMBL" id="KAB2934731.1"/>
    </source>
</evidence>
<dbReference type="Proteomes" id="UP000460298">
    <property type="component" value="Unassembled WGS sequence"/>
</dbReference>
<name>A0A833H4H5_9LEPT</name>
<comment type="caution">
    <text evidence="4">The sequence shown here is derived from an EMBL/GenBank/DDBJ whole genome shotgun (WGS) entry which is preliminary data.</text>
</comment>
<dbReference type="InterPro" id="IPR036567">
    <property type="entry name" value="RHF-like"/>
</dbReference>
<sequence length="100" mass="11353">MDITFHFHNIESSEGLKDAARKVIDKLSPQFSRLIGATVRFKVEKVNQIVEITMNGDGGVFVAEDKTTDMYASLDLVEKKLERQIKKHKGKQHAHHARHG</sequence>
<dbReference type="EMBL" id="WBUI01000002">
    <property type="protein sequence ID" value="KAB2934731.1"/>
    <property type="molecule type" value="Genomic_DNA"/>
</dbReference>
<organism evidence="4 5">
    <name type="scientific">Leptonema illini</name>
    <dbReference type="NCBI Taxonomy" id="183"/>
    <lineage>
        <taxon>Bacteria</taxon>
        <taxon>Pseudomonadati</taxon>
        <taxon>Spirochaetota</taxon>
        <taxon>Spirochaetia</taxon>
        <taxon>Leptospirales</taxon>
        <taxon>Leptospiraceae</taxon>
        <taxon>Leptonema</taxon>
    </lineage>
</organism>
<keyword evidence="1" id="KW-0810">Translation regulation</keyword>
<dbReference type="Gene3D" id="3.30.160.100">
    <property type="entry name" value="Ribosome hibernation promotion factor-like"/>
    <property type="match status" value="1"/>
</dbReference>
<reference evidence="4 5" key="1">
    <citation type="submission" date="2019-10" db="EMBL/GenBank/DDBJ databases">
        <title>Extracellular Electron Transfer in a Candidatus Methanoperedens spp. Enrichment Culture.</title>
        <authorList>
            <person name="Berger S."/>
            <person name="Rangel Shaw D."/>
            <person name="Berben T."/>
            <person name="In 'T Zandt M."/>
            <person name="Frank J."/>
            <person name="Reimann J."/>
            <person name="Jetten M.S.M."/>
            <person name="Welte C.U."/>
        </authorList>
    </citation>
    <scope>NUCLEOTIDE SEQUENCE [LARGE SCALE GENOMIC DNA]</scope>
    <source>
        <strain evidence="4">SB12</strain>
    </source>
</reference>
<dbReference type="GO" id="GO:0043024">
    <property type="term" value="F:ribosomal small subunit binding"/>
    <property type="evidence" value="ECO:0007669"/>
    <property type="project" value="TreeGrafter"/>
</dbReference>
<proteinExistence type="predicted"/>
<protein>
    <recommendedName>
        <fullName evidence="3">Ribosome hibernation promoting factor</fullName>
    </recommendedName>
</protein>
<dbReference type="PANTHER" id="PTHR33231">
    <property type="entry name" value="30S RIBOSOMAL PROTEIN"/>
    <property type="match status" value="1"/>
</dbReference>
<dbReference type="InterPro" id="IPR003489">
    <property type="entry name" value="RHF/RaiA"/>
</dbReference>
<evidence type="ECO:0000313" key="5">
    <source>
        <dbReference type="Proteomes" id="UP000460298"/>
    </source>
</evidence>
<dbReference type="Pfam" id="PF02482">
    <property type="entry name" value="Ribosomal_S30AE"/>
    <property type="match status" value="1"/>
</dbReference>
<comment type="subunit">
    <text evidence="2">Associates exclusively with 100S ribosomes, which are dimers of 70S ribosomes.</text>
</comment>
<dbReference type="GO" id="GO:0045900">
    <property type="term" value="P:negative regulation of translational elongation"/>
    <property type="evidence" value="ECO:0007669"/>
    <property type="project" value="TreeGrafter"/>
</dbReference>
<accession>A0A833H4H5</accession>
<dbReference type="AlphaFoldDB" id="A0A833H4H5"/>
<evidence type="ECO:0000256" key="1">
    <source>
        <dbReference type="ARBA" id="ARBA00022845"/>
    </source>
</evidence>
<dbReference type="GO" id="GO:0022627">
    <property type="term" value="C:cytosolic small ribosomal subunit"/>
    <property type="evidence" value="ECO:0007669"/>
    <property type="project" value="TreeGrafter"/>
</dbReference>